<dbReference type="CDD" id="cd01821">
    <property type="entry name" value="Rhamnogalacturan_acetylesterase_like"/>
    <property type="match status" value="1"/>
</dbReference>
<dbReference type="InterPro" id="IPR008979">
    <property type="entry name" value="Galactose-bd-like_sf"/>
</dbReference>
<evidence type="ECO:0000313" key="6">
    <source>
        <dbReference type="Proteomes" id="UP000241507"/>
    </source>
</evidence>
<name>A0A2R3Z5S2_9FLAO</name>
<dbReference type="SUPFAM" id="SSF52266">
    <property type="entry name" value="SGNH hydrolase"/>
    <property type="match status" value="1"/>
</dbReference>
<sequence>MKKIKSILFLAFLVAFFTSAAQNKDQLTFVFGKDNSKSGTSITSPVTFKNERNNGFDFKTSGNVQLHKEGFTAAKPVYFSTRVPEGNYKVEVILGSSQQASKTTIKAESRRIMDVGTEIPKGKELIKIFNVNVRKPQIKNDQKVSLKSRELDDLDWDDKLTLEFSGNVAVKRVSISPAPDVKTIFLAGDSTMTDQDIEPWASWGQMIPQYFNDEVVIANHAFSGASLASFKGRKRLEKIMEQIKPGDYLVIGFAHNDEKRTGEGIGPWQSYTELLKEFVNSAKEKEANPILITPTQRRHFKDGELQPTHGDYPDAIRKVAEQMNIPLIDFTKMTTEMYNSWGDEISRKAFVQYPAGTFPGQNKKLEDNTHFNAFGANEIALAFIHGIREQNLELEKYLKPETPYYNPEKPNLLSSWTVPMSPRFESIKPDGN</sequence>
<evidence type="ECO:0000256" key="1">
    <source>
        <dbReference type="ARBA" id="ARBA00008668"/>
    </source>
</evidence>
<dbReference type="AlphaFoldDB" id="A0A2R3Z5S2"/>
<keyword evidence="2" id="KW-0378">Hydrolase</keyword>
<feature type="domain" description="SGNH hydrolase-type esterase" evidence="4">
    <location>
        <begin position="188"/>
        <end position="374"/>
    </location>
</feature>
<feature type="chain" id="PRO_5015356048" evidence="3">
    <location>
        <begin position="21"/>
        <end position="432"/>
    </location>
</feature>
<keyword evidence="6" id="KW-1185">Reference proteome</keyword>
<dbReference type="PANTHER" id="PTHR43695:SF1">
    <property type="entry name" value="RHAMNOGALACTURONAN ACETYLESTERASE"/>
    <property type="match status" value="1"/>
</dbReference>
<evidence type="ECO:0000256" key="3">
    <source>
        <dbReference type="SAM" id="SignalP"/>
    </source>
</evidence>
<dbReference type="KEGG" id="grs:C7S20_10325"/>
<proteinExistence type="inferred from homology"/>
<dbReference type="PANTHER" id="PTHR43695">
    <property type="entry name" value="PUTATIVE (AFU_ORTHOLOGUE AFUA_2G17250)-RELATED"/>
    <property type="match status" value="1"/>
</dbReference>
<evidence type="ECO:0000256" key="2">
    <source>
        <dbReference type="ARBA" id="ARBA00022801"/>
    </source>
</evidence>
<gene>
    <name evidence="5" type="ORF">C7S20_10325</name>
</gene>
<comment type="similarity">
    <text evidence="1">Belongs to the 'GDSL' lipolytic enzyme family.</text>
</comment>
<evidence type="ECO:0000259" key="4">
    <source>
        <dbReference type="Pfam" id="PF13472"/>
    </source>
</evidence>
<dbReference type="InterPro" id="IPR037459">
    <property type="entry name" value="RhgT-like"/>
</dbReference>
<reference evidence="6" key="1">
    <citation type="submission" date="2018-03" db="EMBL/GenBank/DDBJ databases">
        <title>Gramella fulva sp. nov., isolated from a dry surface of tidal flat.</title>
        <authorList>
            <person name="Hwang S.H."/>
            <person name="Hwang W.M."/>
            <person name="Kang K."/>
            <person name="Ahn T.-Y."/>
        </authorList>
    </citation>
    <scope>NUCLEOTIDE SEQUENCE [LARGE SCALE GENOMIC DNA]</scope>
    <source>
        <strain evidence="6">SH35</strain>
    </source>
</reference>
<dbReference type="SUPFAM" id="SSF49785">
    <property type="entry name" value="Galactose-binding domain-like"/>
    <property type="match status" value="1"/>
</dbReference>
<feature type="signal peptide" evidence="3">
    <location>
        <begin position="1"/>
        <end position="20"/>
    </location>
</feature>
<dbReference type="EMBL" id="CP028136">
    <property type="protein sequence ID" value="AVR45627.1"/>
    <property type="molecule type" value="Genomic_DNA"/>
</dbReference>
<dbReference type="Gene3D" id="3.40.50.1110">
    <property type="entry name" value="SGNH hydrolase"/>
    <property type="match status" value="1"/>
</dbReference>
<dbReference type="RefSeq" id="WP_107012404.1">
    <property type="nucleotide sequence ID" value="NZ_CP028136.1"/>
</dbReference>
<dbReference type="OrthoDB" id="9807041at2"/>
<organism evidence="5 6">
    <name type="scientific">Christiangramia fulva</name>
    <dbReference type="NCBI Taxonomy" id="2126553"/>
    <lineage>
        <taxon>Bacteria</taxon>
        <taxon>Pseudomonadati</taxon>
        <taxon>Bacteroidota</taxon>
        <taxon>Flavobacteriia</taxon>
        <taxon>Flavobacteriales</taxon>
        <taxon>Flavobacteriaceae</taxon>
        <taxon>Christiangramia</taxon>
    </lineage>
</organism>
<dbReference type="Proteomes" id="UP000241507">
    <property type="component" value="Chromosome"/>
</dbReference>
<dbReference type="InterPro" id="IPR036514">
    <property type="entry name" value="SGNH_hydro_sf"/>
</dbReference>
<protein>
    <submittedName>
        <fullName evidence="5">Rhamnogalacturonan acetylesterase</fullName>
    </submittedName>
</protein>
<evidence type="ECO:0000313" key="5">
    <source>
        <dbReference type="EMBL" id="AVR45627.1"/>
    </source>
</evidence>
<keyword evidence="3" id="KW-0732">Signal</keyword>
<accession>A0A2R3Z5S2</accession>
<dbReference type="InterPro" id="IPR013830">
    <property type="entry name" value="SGNH_hydro"/>
</dbReference>
<dbReference type="Gene3D" id="2.60.120.430">
    <property type="entry name" value="Galactose-binding lectin"/>
    <property type="match status" value="1"/>
</dbReference>
<dbReference type="GO" id="GO:0016788">
    <property type="term" value="F:hydrolase activity, acting on ester bonds"/>
    <property type="evidence" value="ECO:0007669"/>
    <property type="project" value="UniProtKB-ARBA"/>
</dbReference>
<dbReference type="Pfam" id="PF13472">
    <property type="entry name" value="Lipase_GDSL_2"/>
    <property type="match status" value="1"/>
</dbReference>